<evidence type="ECO:0000313" key="4">
    <source>
        <dbReference type="Proteomes" id="UP000050424"/>
    </source>
</evidence>
<dbReference type="OrthoDB" id="9972683at2759"/>
<dbReference type="InterPro" id="IPR008220">
    <property type="entry name" value="HAT_MetX-like"/>
</dbReference>
<dbReference type="InterPro" id="IPR000073">
    <property type="entry name" value="AB_hydrolase_1"/>
</dbReference>
<evidence type="ECO:0000256" key="1">
    <source>
        <dbReference type="ARBA" id="ARBA00006886"/>
    </source>
</evidence>
<dbReference type="AlphaFoldDB" id="A0A0P7B194"/>
<dbReference type="PANTHER" id="PTHR32268">
    <property type="entry name" value="HOMOSERINE O-ACETYLTRANSFERASE"/>
    <property type="match status" value="1"/>
</dbReference>
<name>A0A0P7B194_9HYPO</name>
<keyword evidence="4" id="KW-1185">Reference proteome</keyword>
<gene>
    <name evidence="3" type="ORF">AK830_g6713</name>
</gene>
<dbReference type="SUPFAM" id="SSF53474">
    <property type="entry name" value="alpha/beta-Hydrolases"/>
    <property type="match status" value="1"/>
</dbReference>
<sequence length="367" mass="40595">MAESTLPRGIYTTESGYPEPEITIPHTTGLNSMAPPTKYFTLGESLNAGPPSENESLTLAYQTYGAPDNPAILIPTCFSGKIGSTLSFLYEGEESILKKYFVIVCGLLGGSESSSPSNAPETLRGDKFPTITYEDNIRLQYALCRALGIDQLAAYIGFSMAGQQGYYMATMYPNFTQRLVVLASAARTSWHNKSFLEGPTAALESSVDWHDGRYTEPASSGTRAFARVYSTWALSSAWFRQEQWKRLGCASVEEYLTKFWDQAMGSWDAHDLMCMVNCWRLGDISDHGPVKGDLSAALASIQAKVLLMPSRTDSYFPTEDTLEELRHLKSGEIKVIESVWGHLAGGEWGPAEDREFIKKEINRFLSS</sequence>
<dbReference type="GO" id="GO:0016747">
    <property type="term" value="F:acyltransferase activity, transferring groups other than amino-acyl groups"/>
    <property type="evidence" value="ECO:0007669"/>
    <property type="project" value="InterPro"/>
</dbReference>
<reference evidence="3 4" key="1">
    <citation type="submission" date="2015-09" db="EMBL/GenBank/DDBJ databases">
        <title>Draft genome of a European isolate of the apple canker pathogen Neonectria ditissima.</title>
        <authorList>
            <person name="Gomez-Cortecero A."/>
            <person name="Harrison R.J."/>
            <person name="Armitage A.D."/>
        </authorList>
    </citation>
    <scope>NUCLEOTIDE SEQUENCE [LARGE SCALE GENOMIC DNA]</scope>
    <source>
        <strain evidence="3 4">R09/05</strain>
    </source>
</reference>
<dbReference type="InterPro" id="IPR029058">
    <property type="entry name" value="AB_hydrolase_fold"/>
</dbReference>
<evidence type="ECO:0000259" key="2">
    <source>
        <dbReference type="Pfam" id="PF00561"/>
    </source>
</evidence>
<organism evidence="3 4">
    <name type="scientific">Neonectria ditissima</name>
    <dbReference type="NCBI Taxonomy" id="78410"/>
    <lineage>
        <taxon>Eukaryota</taxon>
        <taxon>Fungi</taxon>
        <taxon>Dikarya</taxon>
        <taxon>Ascomycota</taxon>
        <taxon>Pezizomycotina</taxon>
        <taxon>Sordariomycetes</taxon>
        <taxon>Hypocreomycetidae</taxon>
        <taxon>Hypocreales</taxon>
        <taxon>Nectriaceae</taxon>
        <taxon>Neonectria</taxon>
    </lineage>
</organism>
<dbReference type="STRING" id="78410.A0A0P7B194"/>
<dbReference type="Pfam" id="PF00561">
    <property type="entry name" value="Abhydrolase_1"/>
    <property type="match status" value="1"/>
</dbReference>
<comment type="similarity">
    <text evidence="1">Belongs to the AB hydrolase superfamily. MetX family.</text>
</comment>
<protein>
    <recommendedName>
        <fullName evidence="2">AB hydrolase-1 domain-containing protein</fullName>
    </recommendedName>
</protein>
<proteinExistence type="inferred from homology"/>
<dbReference type="Proteomes" id="UP000050424">
    <property type="component" value="Unassembled WGS sequence"/>
</dbReference>
<accession>A0A0P7B194</accession>
<evidence type="ECO:0000313" key="3">
    <source>
        <dbReference type="EMBL" id="KPM39832.1"/>
    </source>
</evidence>
<comment type="caution">
    <text evidence="3">The sequence shown here is derived from an EMBL/GenBank/DDBJ whole genome shotgun (WGS) entry which is preliminary data.</text>
</comment>
<dbReference type="EMBL" id="LKCW01000097">
    <property type="protein sequence ID" value="KPM39832.1"/>
    <property type="molecule type" value="Genomic_DNA"/>
</dbReference>
<dbReference type="Gene3D" id="3.40.50.1820">
    <property type="entry name" value="alpha/beta hydrolase"/>
    <property type="match status" value="1"/>
</dbReference>
<feature type="domain" description="AB hydrolase-1" evidence="2">
    <location>
        <begin position="72"/>
        <end position="344"/>
    </location>
</feature>
<dbReference type="PANTHER" id="PTHR32268:SF15">
    <property type="entry name" value="HOMOSERINE ACETYLTRANSFERASE FAMILY PROTEIN (AFU_ORTHOLOGUE AFUA_1G15350)"/>
    <property type="match status" value="1"/>
</dbReference>